<name>A0A2P4X6X5_9STRA</name>
<protein>
    <submittedName>
        <fullName evidence="3">Uncharacterized protein</fullName>
    </submittedName>
</protein>
<keyword evidence="1" id="KW-0175">Coiled coil</keyword>
<feature type="compositionally biased region" description="Polar residues" evidence="2">
    <location>
        <begin position="215"/>
        <end position="247"/>
    </location>
</feature>
<gene>
    <name evidence="3" type="ORF">PHPALM_29719</name>
</gene>
<accession>A0A2P4X6X5</accession>
<dbReference type="AlphaFoldDB" id="A0A2P4X6X5"/>
<dbReference type="Proteomes" id="UP000237271">
    <property type="component" value="Unassembled WGS sequence"/>
</dbReference>
<dbReference type="OrthoDB" id="162773at2759"/>
<feature type="region of interest" description="Disordered" evidence="2">
    <location>
        <begin position="202"/>
        <end position="247"/>
    </location>
</feature>
<proteinExistence type="predicted"/>
<organism evidence="3 4">
    <name type="scientific">Phytophthora palmivora</name>
    <dbReference type="NCBI Taxonomy" id="4796"/>
    <lineage>
        <taxon>Eukaryota</taxon>
        <taxon>Sar</taxon>
        <taxon>Stramenopiles</taxon>
        <taxon>Oomycota</taxon>
        <taxon>Peronosporomycetes</taxon>
        <taxon>Peronosporales</taxon>
        <taxon>Peronosporaceae</taxon>
        <taxon>Phytophthora</taxon>
    </lineage>
</organism>
<reference evidence="3 4" key="1">
    <citation type="journal article" date="2017" name="Genome Biol. Evol.">
        <title>Phytophthora megakarya and P. palmivora, closely related causal agents of cacao black pod rot, underwent increases in genome sizes and gene numbers by different mechanisms.</title>
        <authorList>
            <person name="Ali S.S."/>
            <person name="Shao J."/>
            <person name="Lary D.J."/>
            <person name="Kronmiller B."/>
            <person name="Shen D."/>
            <person name="Strem M.D."/>
            <person name="Amoako-Attah I."/>
            <person name="Akrofi A.Y."/>
            <person name="Begoude B.A."/>
            <person name="Ten Hoopen G.M."/>
            <person name="Coulibaly K."/>
            <person name="Kebe B.I."/>
            <person name="Melnick R.L."/>
            <person name="Guiltinan M.J."/>
            <person name="Tyler B.M."/>
            <person name="Meinhardt L.W."/>
            <person name="Bailey B.A."/>
        </authorList>
    </citation>
    <scope>NUCLEOTIDE SEQUENCE [LARGE SCALE GENOMIC DNA]</scope>
    <source>
        <strain evidence="4">sbr112.9</strain>
    </source>
</reference>
<feature type="coiled-coil region" evidence="1">
    <location>
        <begin position="62"/>
        <end position="122"/>
    </location>
</feature>
<evidence type="ECO:0000256" key="2">
    <source>
        <dbReference type="SAM" id="MobiDB-lite"/>
    </source>
</evidence>
<sequence length="577" mass="64659">MVDERAQLHEALARLQQEKGETDGMMKILTSKLHEMEEANFDLHSCMATFEAETRFESDKKVQEMQKRLTALESQLSFMSKDMQNAERVKLRALKEVEELQRQKVETKRRDAERRLMATKRRKHESFLASQSMRMSQQSQQVMRPLPAPVPVVETAVQTEPKLEERNYDLKEENARLMSYLLTGTSRDLLTLLNGTVVVDTGDESALNPDEDRTQPLQGHSSTPTQFVQSSGNSLNDSMQQSPGSVPFSQSVFSQLAGRASTQARASMLSVSRETDAAQNILATERAQELYDVLGKMMAGDVSAVALAPVFVKYLAASTNIESSVFCSVLRVMYSVMHHSTHFQHFLLVTSTHSDGSSSSNAGLQRNSNSMEHPRITLPGLRFTSLDDYLSARTDYEFIGQMESTADPASEQRQLRSKLLGALCLVIKNNLKEPAVVKDSLCVLYFWVDLSLTLRPALTPDFKPLLASNIIPAILLAPKGFHVIKAQALGLLSELLRVPGVFAEVESEIKKSLLFNRCAKMLGHDAQFTDTSTPDRKDDAIGHHIFPIKRDPLLLKDSLATQMVIDQLFTIWRSYFI</sequence>
<keyword evidence="4" id="KW-1185">Reference proteome</keyword>
<evidence type="ECO:0000256" key="1">
    <source>
        <dbReference type="SAM" id="Coils"/>
    </source>
</evidence>
<evidence type="ECO:0000313" key="4">
    <source>
        <dbReference type="Proteomes" id="UP000237271"/>
    </source>
</evidence>
<dbReference type="EMBL" id="NCKW01016114">
    <property type="protein sequence ID" value="POM61286.1"/>
    <property type="molecule type" value="Genomic_DNA"/>
</dbReference>
<comment type="caution">
    <text evidence="3">The sequence shown here is derived from an EMBL/GenBank/DDBJ whole genome shotgun (WGS) entry which is preliminary data.</text>
</comment>
<evidence type="ECO:0000313" key="3">
    <source>
        <dbReference type="EMBL" id="POM61286.1"/>
    </source>
</evidence>